<organism evidence="13 14">
    <name type="scientific">Hesseltinella vesiculosa</name>
    <dbReference type="NCBI Taxonomy" id="101127"/>
    <lineage>
        <taxon>Eukaryota</taxon>
        <taxon>Fungi</taxon>
        <taxon>Fungi incertae sedis</taxon>
        <taxon>Mucoromycota</taxon>
        <taxon>Mucoromycotina</taxon>
        <taxon>Mucoromycetes</taxon>
        <taxon>Mucorales</taxon>
        <taxon>Cunninghamellaceae</taxon>
        <taxon>Hesseltinella</taxon>
    </lineage>
</organism>
<name>A0A1X2GVE6_9FUNG</name>
<feature type="region of interest" description="Disordered" evidence="11">
    <location>
        <begin position="407"/>
        <end position="453"/>
    </location>
</feature>
<dbReference type="GO" id="GO:0004674">
    <property type="term" value="F:protein serine/threonine kinase activity"/>
    <property type="evidence" value="ECO:0007669"/>
    <property type="project" value="UniProtKB-KW"/>
</dbReference>
<dbReference type="OrthoDB" id="432483at2759"/>
<dbReference type="PANTHER" id="PTHR45637">
    <property type="entry name" value="FLIPPASE KINASE 1-RELATED"/>
    <property type="match status" value="1"/>
</dbReference>
<evidence type="ECO:0000313" key="14">
    <source>
        <dbReference type="Proteomes" id="UP000242146"/>
    </source>
</evidence>
<keyword evidence="7 13" id="KW-0418">Kinase</keyword>
<accession>A0A1X2GVE6</accession>
<protein>
    <recommendedName>
        <fullName evidence="2">non-specific serine/threonine protein kinase</fullName>
        <ecNumber evidence="2">2.7.11.1</ecNumber>
    </recommendedName>
</protein>
<evidence type="ECO:0000256" key="4">
    <source>
        <dbReference type="ARBA" id="ARBA00022553"/>
    </source>
</evidence>
<reference evidence="13 14" key="1">
    <citation type="submission" date="2016-07" db="EMBL/GenBank/DDBJ databases">
        <title>Pervasive Adenine N6-methylation of Active Genes in Fungi.</title>
        <authorList>
            <consortium name="DOE Joint Genome Institute"/>
            <person name="Mondo S.J."/>
            <person name="Dannebaum R.O."/>
            <person name="Kuo R.C."/>
            <person name="Labutti K."/>
            <person name="Haridas S."/>
            <person name="Kuo A."/>
            <person name="Salamov A."/>
            <person name="Ahrendt S.R."/>
            <person name="Lipzen A."/>
            <person name="Sullivan W."/>
            <person name="Andreopoulos W.B."/>
            <person name="Clum A."/>
            <person name="Lindquist E."/>
            <person name="Daum C."/>
            <person name="Ramamoorthy G.K."/>
            <person name="Gryganskyi A."/>
            <person name="Culley D."/>
            <person name="Magnuson J.K."/>
            <person name="James T.Y."/>
            <person name="O'Malley M.A."/>
            <person name="Stajich J.E."/>
            <person name="Spatafora J.W."/>
            <person name="Visel A."/>
            <person name="Grigoriev I.V."/>
        </authorList>
    </citation>
    <scope>NUCLEOTIDE SEQUENCE [LARGE SCALE GENOMIC DNA]</scope>
    <source>
        <strain evidence="13 14">NRRL 3301</strain>
    </source>
</reference>
<dbReference type="GO" id="GO:0005524">
    <property type="term" value="F:ATP binding"/>
    <property type="evidence" value="ECO:0007669"/>
    <property type="project" value="UniProtKB-KW"/>
</dbReference>
<dbReference type="AlphaFoldDB" id="A0A1X2GVE6"/>
<dbReference type="PROSITE" id="PS50011">
    <property type="entry name" value="PROTEIN_KINASE_DOM"/>
    <property type="match status" value="1"/>
</dbReference>
<dbReference type="EMBL" id="MCGT01000002">
    <property type="protein sequence ID" value="ORX62009.1"/>
    <property type="molecule type" value="Genomic_DNA"/>
</dbReference>
<comment type="similarity">
    <text evidence="1">Belongs to the protein kinase superfamily. AGC Ser/Thr protein kinase family.</text>
</comment>
<dbReference type="Gene3D" id="1.10.510.10">
    <property type="entry name" value="Transferase(Phosphotransferase) domain 1"/>
    <property type="match status" value="1"/>
</dbReference>
<evidence type="ECO:0000256" key="2">
    <source>
        <dbReference type="ARBA" id="ARBA00012513"/>
    </source>
</evidence>
<dbReference type="Gene3D" id="3.30.200.20">
    <property type="entry name" value="Phosphorylase Kinase, domain 1"/>
    <property type="match status" value="1"/>
</dbReference>
<dbReference type="CDD" id="cd05574">
    <property type="entry name" value="STKc_phototropin_like"/>
    <property type="match status" value="1"/>
</dbReference>
<feature type="region of interest" description="Disordered" evidence="11">
    <location>
        <begin position="1"/>
        <end position="57"/>
    </location>
</feature>
<dbReference type="FunFam" id="1.10.510.10:FF:000121">
    <property type="entry name" value="Serine/threonine-protein kinase nrc-2"/>
    <property type="match status" value="1"/>
</dbReference>
<sequence length="453" mass="50652">MSEQMQVQLDDRHPTDHEPSTIAAESTSCSGDSTSSSTSSSSTSSSPSSVSSPSRTSSYSVQIEKTQVSASHFRKIRILGKGDVGRVYLVEEKQTKKLYALKVLNKKEMVKRNKVKRAFAEQAILSNAHHPFIVPLHHSFQSADYLYFCLEYCVGGEFFLALQQRPGKVLREHEARFYAAEVIAALEYLHLHGLIYRDLKPENILLHQSGHLMLSDFDLSVRSPAVRSPTIVHSSISSLFSAQPMLDTRSCSDVRTNSFVGTEEYLAPEVIRGEGHTSTVDWWTLGILVFEMIFGYTPFKGTNRHDTFDRILTLPLEFPYFGGNPYFNGTDASGACKSCIRKLLHKNENKRLGARAGASEVKSHPFFKSINFALLRHMRPPILPSRQARPIDAVHFKNIKESVSFELEDDHSPSSSHPPSSPIPMPLNDKNTESSTDDPFADFDSVTVIRPSQ</sequence>
<feature type="domain" description="Protein kinase" evidence="12">
    <location>
        <begin position="73"/>
        <end position="367"/>
    </location>
</feature>
<evidence type="ECO:0000256" key="6">
    <source>
        <dbReference type="ARBA" id="ARBA00022741"/>
    </source>
</evidence>
<proteinExistence type="inferred from homology"/>
<evidence type="ECO:0000256" key="7">
    <source>
        <dbReference type="ARBA" id="ARBA00022777"/>
    </source>
</evidence>
<keyword evidence="3" id="KW-0723">Serine/threonine-protein kinase</keyword>
<dbReference type="EC" id="2.7.11.1" evidence="2"/>
<feature type="compositionally biased region" description="Basic and acidic residues" evidence="11">
    <location>
        <begin position="9"/>
        <end position="19"/>
    </location>
</feature>
<evidence type="ECO:0000313" key="13">
    <source>
        <dbReference type="EMBL" id="ORX62009.1"/>
    </source>
</evidence>
<dbReference type="SMART" id="SM00220">
    <property type="entry name" value="S_TKc"/>
    <property type="match status" value="1"/>
</dbReference>
<evidence type="ECO:0000256" key="3">
    <source>
        <dbReference type="ARBA" id="ARBA00022527"/>
    </source>
</evidence>
<evidence type="ECO:0000259" key="12">
    <source>
        <dbReference type="PROSITE" id="PS50011"/>
    </source>
</evidence>
<comment type="catalytic activity">
    <reaction evidence="10">
        <text>L-seryl-[protein] + ATP = O-phospho-L-seryl-[protein] + ADP + H(+)</text>
        <dbReference type="Rhea" id="RHEA:17989"/>
        <dbReference type="Rhea" id="RHEA-COMP:9863"/>
        <dbReference type="Rhea" id="RHEA-COMP:11604"/>
        <dbReference type="ChEBI" id="CHEBI:15378"/>
        <dbReference type="ChEBI" id="CHEBI:29999"/>
        <dbReference type="ChEBI" id="CHEBI:30616"/>
        <dbReference type="ChEBI" id="CHEBI:83421"/>
        <dbReference type="ChEBI" id="CHEBI:456216"/>
        <dbReference type="EC" id="2.7.11.1"/>
    </reaction>
</comment>
<dbReference type="SUPFAM" id="SSF56112">
    <property type="entry name" value="Protein kinase-like (PK-like)"/>
    <property type="match status" value="1"/>
</dbReference>
<evidence type="ECO:0000256" key="9">
    <source>
        <dbReference type="ARBA" id="ARBA00047899"/>
    </source>
</evidence>
<keyword evidence="6" id="KW-0547">Nucleotide-binding</keyword>
<keyword evidence="5" id="KW-0808">Transferase</keyword>
<gene>
    <name evidence="13" type="ORF">DM01DRAFT_1331472</name>
</gene>
<dbReference type="InterPro" id="IPR011009">
    <property type="entry name" value="Kinase-like_dom_sf"/>
</dbReference>
<evidence type="ECO:0000256" key="11">
    <source>
        <dbReference type="SAM" id="MobiDB-lite"/>
    </source>
</evidence>
<keyword evidence="8" id="KW-0067">ATP-binding</keyword>
<feature type="compositionally biased region" description="Low complexity" evidence="11">
    <location>
        <begin position="26"/>
        <end position="57"/>
    </location>
</feature>
<dbReference type="InterPro" id="IPR008271">
    <property type="entry name" value="Ser/Thr_kinase_AS"/>
</dbReference>
<evidence type="ECO:0000256" key="8">
    <source>
        <dbReference type="ARBA" id="ARBA00022840"/>
    </source>
</evidence>
<evidence type="ECO:0000256" key="5">
    <source>
        <dbReference type="ARBA" id="ARBA00022679"/>
    </source>
</evidence>
<comment type="catalytic activity">
    <reaction evidence="9">
        <text>L-threonyl-[protein] + ATP = O-phospho-L-threonyl-[protein] + ADP + H(+)</text>
        <dbReference type="Rhea" id="RHEA:46608"/>
        <dbReference type="Rhea" id="RHEA-COMP:11060"/>
        <dbReference type="Rhea" id="RHEA-COMP:11605"/>
        <dbReference type="ChEBI" id="CHEBI:15378"/>
        <dbReference type="ChEBI" id="CHEBI:30013"/>
        <dbReference type="ChEBI" id="CHEBI:30616"/>
        <dbReference type="ChEBI" id="CHEBI:61977"/>
        <dbReference type="ChEBI" id="CHEBI:456216"/>
        <dbReference type="EC" id="2.7.11.1"/>
    </reaction>
</comment>
<evidence type="ECO:0000256" key="10">
    <source>
        <dbReference type="ARBA" id="ARBA00048679"/>
    </source>
</evidence>
<comment type="caution">
    <text evidence="13">The sequence shown here is derived from an EMBL/GenBank/DDBJ whole genome shotgun (WGS) entry which is preliminary data.</text>
</comment>
<keyword evidence="4" id="KW-0597">Phosphoprotein</keyword>
<dbReference type="PROSITE" id="PS00108">
    <property type="entry name" value="PROTEIN_KINASE_ST"/>
    <property type="match status" value="1"/>
</dbReference>
<evidence type="ECO:0000256" key="1">
    <source>
        <dbReference type="ARBA" id="ARBA00009903"/>
    </source>
</evidence>
<dbReference type="FunFam" id="3.30.200.20:FF:000524">
    <property type="entry name" value="Non-specific serine/threonine protein kinase"/>
    <property type="match status" value="1"/>
</dbReference>
<keyword evidence="14" id="KW-1185">Reference proteome</keyword>
<dbReference type="InterPro" id="IPR000719">
    <property type="entry name" value="Prot_kinase_dom"/>
</dbReference>
<dbReference type="Pfam" id="PF00069">
    <property type="entry name" value="Pkinase"/>
    <property type="match status" value="1"/>
</dbReference>
<dbReference type="Proteomes" id="UP000242146">
    <property type="component" value="Unassembled WGS sequence"/>
</dbReference>